<dbReference type="AlphaFoldDB" id="A0A816DLP9"/>
<evidence type="ECO:0000313" key="2">
    <source>
        <dbReference type="EMBL" id="CAF1518839.1"/>
    </source>
</evidence>
<sequence>MIFLFSLTTIRNTTQSNAIFTGPLTNYAFMTYRHEDYTPIFPRTYGGCNCGFSASCNFLSYIRAYATETTLFVIPGFYSACYTTESLLQSDLRCFYNQACIDELKSWFVSPEQRNITSLDSSVTSRFLSNTTFEGIIECTYTRQAKNNAVYIVTTLFGLTSGLTKAFRLTIPFLVKYTTLFIRKWKRRNTVPLPIIKVEGERKATPQTEHGGAKPAVPTHAISHPATPRNPNRGTAAVDAQKTVQQATQAKGSAPVFKTVINMNTKRTNINE</sequence>
<evidence type="ECO:0000313" key="3">
    <source>
        <dbReference type="EMBL" id="CAF1638810.1"/>
    </source>
</evidence>
<keyword evidence="4" id="KW-1185">Reference proteome</keyword>
<gene>
    <name evidence="2" type="ORF">EDS130_LOCUS43738</name>
    <name evidence="3" type="ORF">XAT740_LOCUS52945</name>
</gene>
<dbReference type="EMBL" id="CAJNOJ010000753">
    <property type="protein sequence ID" value="CAF1518839.1"/>
    <property type="molecule type" value="Genomic_DNA"/>
</dbReference>
<protein>
    <submittedName>
        <fullName evidence="3">Uncharacterized protein</fullName>
    </submittedName>
</protein>
<feature type="region of interest" description="Disordered" evidence="1">
    <location>
        <begin position="202"/>
        <end position="237"/>
    </location>
</feature>
<dbReference type="Proteomes" id="UP000663828">
    <property type="component" value="Unassembled WGS sequence"/>
</dbReference>
<accession>A0A816DLP9</accession>
<evidence type="ECO:0000313" key="4">
    <source>
        <dbReference type="Proteomes" id="UP000663828"/>
    </source>
</evidence>
<name>A0A816DLP9_ADIRI</name>
<reference evidence="3" key="1">
    <citation type="submission" date="2021-02" db="EMBL/GenBank/DDBJ databases">
        <authorList>
            <person name="Nowell W R."/>
        </authorList>
    </citation>
    <scope>NUCLEOTIDE SEQUENCE</scope>
</reference>
<comment type="caution">
    <text evidence="3">The sequence shown here is derived from an EMBL/GenBank/DDBJ whole genome shotgun (WGS) entry which is preliminary data.</text>
</comment>
<organism evidence="3 4">
    <name type="scientific">Adineta ricciae</name>
    <name type="common">Rotifer</name>
    <dbReference type="NCBI Taxonomy" id="249248"/>
    <lineage>
        <taxon>Eukaryota</taxon>
        <taxon>Metazoa</taxon>
        <taxon>Spiralia</taxon>
        <taxon>Gnathifera</taxon>
        <taxon>Rotifera</taxon>
        <taxon>Eurotatoria</taxon>
        <taxon>Bdelloidea</taxon>
        <taxon>Adinetida</taxon>
        <taxon>Adinetidae</taxon>
        <taxon>Adineta</taxon>
    </lineage>
</organism>
<proteinExistence type="predicted"/>
<dbReference type="Proteomes" id="UP000663852">
    <property type="component" value="Unassembled WGS sequence"/>
</dbReference>
<evidence type="ECO:0000256" key="1">
    <source>
        <dbReference type="SAM" id="MobiDB-lite"/>
    </source>
</evidence>
<dbReference type="EMBL" id="CAJNOR010008889">
    <property type="protein sequence ID" value="CAF1638810.1"/>
    <property type="molecule type" value="Genomic_DNA"/>
</dbReference>